<keyword evidence="3" id="KW-0408">Iron</keyword>
<comment type="cofactor">
    <cofactor evidence="5">
        <name>[2Fe-2S] cluster</name>
        <dbReference type="ChEBI" id="CHEBI:190135"/>
    </cofactor>
</comment>
<evidence type="ECO:0000256" key="4">
    <source>
        <dbReference type="ARBA" id="ARBA00023014"/>
    </source>
</evidence>
<dbReference type="Proteomes" id="UP000218209">
    <property type="component" value="Unassembled WGS sequence"/>
</dbReference>
<sequence>MAFLPTPSCLTRAKPSQRLAVSGRRPAAAVTTRAVAPMRMADVYNDGSMSEKDKKSILHNSKEGDKGVVLCRCWKSETFPLCSGAHKKHNEECGDKVGPVIVKVVSAVE</sequence>
<dbReference type="GO" id="GO:0010506">
    <property type="term" value="P:regulation of autophagy"/>
    <property type="evidence" value="ECO:0007669"/>
    <property type="project" value="InterPro"/>
</dbReference>
<evidence type="ECO:0000259" key="6">
    <source>
        <dbReference type="SMART" id="SM00704"/>
    </source>
</evidence>
<dbReference type="GO" id="GO:0005741">
    <property type="term" value="C:mitochondrial outer membrane"/>
    <property type="evidence" value="ECO:0007669"/>
    <property type="project" value="TreeGrafter"/>
</dbReference>
<evidence type="ECO:0000256" key="2">
    <source>
        <dbReference type="ARBA" id="ARBA00022723"/>
    </source>
</evidence>
<reference evidence="7 8" key="1">
    <citation type="submission" date="2017-03" db="EMBL/GenBank/DDBJ databases">
        <title>WGS assembly of Porphyra umbilicalis.</title>
        <authorList>
            <person name="Brawley S.H."/>
            <person name="Blouin N.A."/>
            <person name="Ficko-Blean E."/>
            <person name="Wheeler G.L."/>
            <person name="Lohr M."/>
            <person name="Goodson H.V."/>
            <person name="Jenkins J.W."/>
            <person name="Blaby-Haas C.E."/>
            <person name="Helliwell K.E."/>
            <person name="Chan C."/>
            <person name="Marriage T."/>
            <person name="Bhattacharya D."/>
            <person name="Klein A.S."/>
            <person name="Badis Y."/>
            <person name="Brodie J."/>
            <person name="Cao Y."/>
            <person name="Collen J."/>
            <person name="Dittami S.M."/>
            <person name="Gachon C.M."/>
            <person name="Green B.R."/>
            <person name="Karpowicz S."/>
            <person name="Kim J.W."/>
            <person name="Kudahl U."/>
            <person name="Lin S."/>
            <person name="Michel G."/>
            <person name="Mittag M."/>
            <person name="Olson B.J."/>
            <person name="Pangilinan J."/>
            <person name="Peng Y."/>
            <person name="Qiu H."/>
            <person name="Shu S."/>
            <person name="Singer J.T."/>
            <person name="Smith A.G."/>
            <person name="Sprecher B.N."/>
            <person name="Wagner V."/>
            <person name="Wang W."/>
            <person name="Wang Z.-Y."/>
            <person name="Yan J."/>
            <person name="Yarish C."/>
            <person name="Zoeuner-Riek S."/>
            <person name="Zhuang Y."/>
            <person name="Zou Y."/>
            <person name="Lindquist E.A."/>
            <person name="Grimwood J."/>
            <person name="Barry K."/>
            <person name="Rokhsar D.S."/>
            <person name="Schmutz J."/>
            <person name="Stiller J.W."/>
            <person name="Grossman A.R."/>
            <person name="Prochnik S.E."/>
        </authorList>
    </citation>
    <scope>NUCLEOTIDE SEQUENCE [LARGE SCALE GENOMIC DNA]</scope>
    <source>
        <strain evidence="7">4086291</strain>
    </source>
</reference>
<dbReference type="EMBL" id="KV918767">
    <property type="protein sequence ID" value="OSX80894.1"/>
    <property type="molecule type" value="Genomic_DNA"/>
</dbReference>
<keyword evidence="8" id="KW-1185">Reference proteome</keyword>
<evidence type="ECO:0000256" key="3">
    <source>
        <dbReference type="ARBA" id="ARBA00023004"/>
    </source>
</evidence>
<evidence type="ECO:0000313" key="8">
    <source>
        <dbReference type="Proteomes" id="UP000218209"/>
    </source>
</evidence>
<dbReference type="GO" id="GO:0046872">
    <property type="term" value="F:metal ion binding"/>
    <property type="evidence" value="ECO:0007669"/>
    <property type="project" value="UniProtKB-KW"/>
</dbReference>
<dbReference type="GO" id="GO:0051537">
    <property type="term" value="F:2 iron, 2 sulfur cluster binding"/>
    <property type="evidence" value="ECO:0007669"/>
    <property type="project" value="UniProtKB-KW"/>
</dbReference>
<dbReference type="Pfam" id="PF09360">
    <property type="entry name" value="zf-CDGSH"/>
    <property type="match status" value="1"/>
</dbReference>
<dbReference type="Gene3D" id="3.40.5.90">
    <property type="entry name" value="CDGSH iron-sulfur domain, mitoNEET-type"/>
    <property type="match status" value="1"/>
</dbReference>
<feature type="domain" description="Iron-binding zinc finger CDGSH type" evidence="6">
    <location>
        <begin position="55"/>
        <end position="92"/>
    </location>
</feature>
<dbReference type="OrthoDB" id="449252at2759"/>
<name>A0A1X6PJ34_PORUM</name>
<dbReference type="InterPro" id="IPR042216">
    <property type="entry name" value="MitoNEET_CISD"/>
</dbReference>
<proteinExistence type="predicted"/>
<evidence type="ECO:0000313" key="7">
    <source>
        <dbReference type="EMBL" id="OSX80894.1"/>
    </source>
</evidence>
<dbReference type="InterPro" id="IPR018967">
    <property type="entry name" value="FeS-contain_CDGSH-typ"/>
</dbReference>
<dbReference type="AlphaFoldDB" id="A0A1X6PJ34"/>
<protein>
    <recommendedName>
        <fullName evidence="6">Iron-binding zinc finger CDGSH type domain-containing protein</fullName>
    </recommendedName>
</protein>
<dbReference type="PANTHER" id="PTHR13680">
    <property type="entry name" value="CDGSH IRON-SULFUR DOMAIN-CONTAINING PROTEIN 1"/>
    <property type="match status" value="1"/>
</dbReference>
<keyword evidence="1" id="KW-0001">2Fe-2S</keyword>
<dbReference type="PANTHER" id="PTHR13680:SF5">
    <property type="entry name" value="CDGSH IRON-SULFUR DOMAIN-CONTAINING PROTEIN 1"/>
    <property type="match status" value="1"/>
</dbReference>
<gene>
    <name evidence="7" type="ORF">BU14_0031s0064</name>
</gene>
<organism evidence="7 8">
    <name type="scientific">Porphyra umbilicalis</name>
    <name type="common">Purple laver</name>
    <name type="synonym">Red alga</name>
    <dbReference type="NCBI Taxonomy" id="2786"/>
    <lineage>
        <taxon>Eukaryota</taxon>
        <taxon>Rhodophyta</taxon>
        <taxon>Bangiophyceae</taxon>
        <taxon>Bangiales</taxon>
        <taxon>Bangiaceae</taxon>
        <taxon>Porphyra</taxon>
    </lineage>
</organism>
<evidence type="ECO:0000256" key="1">
    <source>
        <dbReference type="ARBA" id="ARBA00022714"/>
    </source>
</evidence>
<keyword evidence="4" id="KW-0411">Iron-sulfur</keyword>
<accession>A0A1X6PJ34</accession>
<dbReference type="SMART" id="SM00704">
    <property type="entry name" value="ZnF_CDGSH"/>
    <property type="match status" value="1"/>
</dbReference>
<dbReference type="InterPro" id="IPR045131">
    <property type="entry name" value="CISD1/2"/>
</dbReference>
<evidence type="ECO:0000256" key="5">
    <source>
        <dbReference type="ARBA" id="ARBA00034078"/>
    </source>
</evidence>
<keyword evidence="2" id="KW-0479">Metal-binding</keyword>